<protein>
    <submittedName>
        <fullName evidence="2">Uncharacterized protein</fullName>
    </submittedName>
</protein>
<organism evidence="2 3">
    <name type="scientific">Methanosphaerula palustris (strain ATCC BAA-1556 / DSM 19958 / E1-9c)</name>
    <dbReference type="NCBI Taxonomy" id="521011"/>
    <lineage>
        <taxon>Archaea</taxon>
        <taxon>Methanobacteriati</taxon>
        <taxon>Methanobacteriota</taxon>
        <taxon>Stenosarchaea group</taxon>
        <taxon>Methanomicrobia</taxon>
        <taxon>Methanomicrobiales</taxon>
        <taxon>Methanoregulaceae</taxon>
        <taxon>Methanosphaerula</taxon>
    </lineage>
</organism>
<evidence type="ECO:0000313" key="2">
    <source>
        <dbReference type="EMBL" id="ACL17909.1"/>
    </source>
</evidence>
<proteinExistence type="predicted"/>
<accession>B8GFM6</accession>
<feature type="region of interest" description="Disordered" evidence="1">
    <location>
        <begin position="1"/>
        <end position="180"/>
    </location>
</feature>
<gene>
    <name evidence="2" type="ordered locus">Mpal_2645</name>
</gene>
<dbReference type="EMBL" id="CP001338">
    <property type="protein sequence ID" value="ACL17909.1"/>
    <property type="molecule type" value="Genomic_DNA"/>
</dbReference>
<dbReference type="KEGG" id="mpl:Mpal_2645"/>
<feature type="compositionally biased region" description="Basic and acidic residues" evidence="1">
    <location>
        <begin position="93"/>
        <end position="108"/>
    </location>
</feature>
<sequence length="180" mass="20067">MTEKKGVEKEAEEIPFRGMERDPLTDTDKQSTGEKPPDEEFGYWIGMNPEDSSDTDMNKSRFAVWPDGEMGEETISSASIKKSEISPRSAQEVTEKMEQIGHELHGSEEIVLPGGAARTPDPGAGEMGGRKSSGDMDFTTRVRKGDDGRNPDDWRIVSHKSEQGRHHAEDDLKKQPKHDL</sequence>
<reference evidence="2 3" key="1">
    <citation type="journal article" date="2015" name="Genome Announc.">
        <title>Complete Genome Sequence of Methanosphaerula palustris E1-9CT, a Hydrogenotrophic Methanogen Isolated from a Minerotrophic Fen Peatland.</title>
        <authorList>
            <person name="Cadillo-Quiroz H."/>
            <person name="Browne P."/>
            <person name="Kyrpides N."/>
            <person name="Woyke T."/>
            <person name="Goodwin L."/>
            <person name="Detter C."/>
            <person name="Yavitt J.B."/>
            <person name="Zinder S.H."/>
        </authorList>
    </citation>
    <scope>NUCLEOTIDE SEQUENCE [LARGE SCALE GENOMIC DNA]</scope>
    <source>
        <strain evidence="3">ATCC BAA-1556 / DSM 19958 / E1-9c</strain>
    </source>
</reference>
<dbReference type="HOGENOM" id="CLU_1492999_0_0_2"/>
<dbReference type="Proteomes" id="UP000002457">
    <property type="component" value="Chromosome"/>
</dbReference>
<dbReference type="STRING" id="521011.Mpal_2645"/>
<name>B8GFM6_METPE</name>
<evidence type="ECO:0000256" key="1">
    <source>
        <dbReference type="SAM" id="MobiDB-lite"/>
    </source>
</evidence>
<dbReference type="AlphaFoldDB" id="B8GFM6"/>
<feature type="compositionally biased region" description="Basic and acidic residues" evidence="1">
    <location>
        <begin position="1"/>
        <end position="38"/>
    </location>
</feature>
<keyword evidence="3" id="KW-1185">Reference proteome</keyword>
<evidence type="ECO:0000313" key="3">
    <source>
        <dbReference type="Proteomes" id="UP000002457"/>
    </source>
</evidence>
<feature type="compositionally biased region" description="Basic and acidic residues" evidence="1">
    <location>
        <begin position="128"/>
        <end position="180"/>
    </location>
</feature>